<name>A0A1I7UPR5_9PELO</name>
<dbReference type="AlphaFoldDB" id="A0A1I7UPR5"/>
<keyword evidence="1" id="KW-1185">Reference proteome</keyword>
<reference evidence="2" key="1">
    <citation type="submission" date="2016-11" db="UniProtKB">
        <authorList>
            <consortium name="WormBaseParasite"/>
        </authorList>
    </citation>
    <scope>IDENTIFICATION</scope>
</reference>
<evidence type="ECO:0000313" key="2">
    <source>
        <dbReference type="WBParaSite" id="Csp11.Scaffold630.g18120.t1"/>
    </source>
</evidence>
<dbReference type="Proteomes" id="UP000095282">
    <property type="component" value="Unplaced"/>
</dbReference>
<evidence type="ECO:0000313" key="1">
    <source>
        <dbReference type="Proteomes" id="UP000095282"/>
    </source>
</evidence>
<proteinExistence type="predicted"/>
<dbReference type="WBParaSite" id="Csp11.Scaffold630.g18120.t1">
    <property type="protein sequence ID" value="Csp11.Scaffold630.g18120.t1"/>
    <property type="gene ID" value="Csp11.Scaffold630.g18120"/>
</dbReference>
<sequence length="82" mass="9459">MILQKIMSAVFDVPVKDMWFKVDIEQELKRHSLTLISLKELELKEGENGKLRETYVKVSEVDVNGSNEAFIQVGEYTLEDVN</sequence>
<accession>A0A1I7UPR5</accession>
<protein>
    <submittedName>
        <fullName evidence="2">Prophage_tailD1 domain-containing protein</fullName>
    </submittedName>
</protein>
<organism evidence="1 2">
    <name type="scientific">Caenorhabditis tropicalis</name>
    <dbReference type="NCBI Taxonomy" id="1561998"/>
    <lineage>
        <taxon>Eukaryota</taxon>
        <taxon>Metazoa</taxon>
        <taxon>Ecdysozoa</taxon>
        <taxon>Nematoda</taxon>
        <taxon>Chromadorea</taxon>
        <taxon>Rhabditida</taxon>
        <taxon>Rhabditina</taxon>
        <taxon>Rhabditomorpha</taxon>
        <taxon>Rhabditoidea</taxon>
        <taxon>Rhabditidae</taxon>
        <taxon>Peloderinae</taxon>
        <taxon>Caenorhabditis</taxon>
    </lineage>
</organism>